<accession>A0AAQ3L2L6</accession>
<keyword evidence="1" id="KW-0479">Metal-binding</keyword>
<feature type="region of interest" description="Disordered" evidence="2">
    <location>
        <begin position="1"/>
        <end position="33"/>
    </location>
</feature>
<dbReference type="Proteomes" id="UP001327560">
    <property type="component" value="Chromosome 8"/>
</dbReference>
<feature type="compositionally biased region" description="Basic residues" evidence="2">
    <location>
        <begin position="20"/>
        <end position="33"/>
    </location>
</feature>
<dbReference type="GO" id="GO:0004842">
    <property type="term" value="F:ubiquitin-protein transferase activity"/>
    <property type="evidence" value="ECO:0007669"/>
    <property type="project" value="InterPro"/>
</dbReference>
<organism evidence="4 5">
    <name type="scientific">Canna indica</name>
    <name type="common">Indian-shot</name>
    <dbReference type="NCBI Taxonomy" id="4628"/>
    <lineage>
        <taxon>Eukaryota</taxon>
        <taxon>Viridiplantae</taxon>
        <taxon>Streptophyta</taxon>
        <taxon>Embryophyta</taxon>
        <taxon>Tracheophyta</taxon>
        <taxon>Spermatophyta</taxon>
        <taxon>Magnoliopsida</taxon>
        <taxon>Liliopsida</taxon>
        <taxon>Zingiberales</taxon>
        <taxon>Cannaceae</taxon>
        <taxon>Canna</taxon>
    </lineage>
</organism>
<dbReference type="GO" id="GO:0016567">
    <property type="term" value="P:protein ubiquitination"/>
    <property type="evidence" value="ECO:0007669"/>
    <property type="project" value="TreeGrafter"/>
</dbReference>
<dbReference type="PROSITE" id="PS50089">
    <property type="entry name" value="ZF_RING_2"/>
    <property type="match status" value="1"/>
</dbReference>
<name>A0AAQ3L2L6_9LILI</name>
<dbReference type="Gene3D" id="3.30.40.10">
    <property type="entry name" value="Zinc/RING finger domain, C3HC4 (zinc finger)"/>
    <property type="match status" value="1"/>
</dbReference>
<reference evidence="4 5" key="1">
    <citation type="submission" date="2023-10" db="EMBL/GenBank/DDBJ databases">
        <title>Chromosome-scale genome assembly provides insights into flower coloration mechanisms of Canna indica.</title>
        <authorList>
            <person name="Li C."/>
        </authorList>
    </citation>
    <scope>NUCLEOTIDE SEQUENCE [LARGE SCALE GENOMIC DNA]</scope>
    <source>
        <tissue evidence="4">Flower</tissue>
    </source>
</reference>
<feature type="compositionally biased region" description="Polar residues" evidence="2">
    <location>
        <begin position="176"/>
        <end position="192"/>
    </location>
</feature>
<feature type="compositionally biased region" description="Polar residues" evidence="2">
    <location>
        <begin position="104"/>
        <end position="120"/>
    </location>
</feature>
<feature type="compositionally biased region" description="Low complexity" evidence="2">
    <location>
        <begin position="121"/>
        <end position="135"/>
    </location>
</feature>
<proteinExistence type="predicted"/>
<dbReference type="SUPFAM" id="SSF57850">
    <property type="entry name" value="RING/U-box"/>
    <property type="match status" value="1"/>
</dbReference>
<dbReference type="InterPro" id="IPR001841">
    <property type="entry name" value="Znf_RING"/>
</dbReference>
<sequence>MGYDAVADDTSLSSISRDIAKKKRSNRSAKLKQCKLDARREQWLSQVRNKDCVVTSRGPPAASAPPHPVLPKKLDRRLKEDEEKEENMVAAEQYGSPTHDNEDSSSTHGSPINGCPNNNVSSGSSFGSSSRSISDAEAEEDDCEDRGEEKGGMDDWEALADALSDTHDRGQPVPNPISTVSDSTATNGGTSKDQLEELTKQDSKRIVPRAWRPDDAFRPRSLPNLSKQRSFPVSMERHFAAAGWAHHGVLSAPSSCPICYEDLDLTDSSFLPCNCGFRLCLFCHKRILEADGRCPGCRKNYAPVAGGEVGISVGTPPLTLHLSRSCSMSSRI</sequence>
<dbReference type="InterPro" id="IPR013083">
    <property type="entry name" value="Znf_RING/FYVE/PHD"/>
</dbReference>
<dbReference type="AlphaFoldDB" id="A0AAQ3L2L6"/>
<evidence type="ECO:0000256" key="2">
    <source>
        <dbReference type="SAM" id="MobiDB-lite"/>
    </source>
</evidence>
<dbReference type="CDD" id="cd16618">
    <property type="entry name" value="mRING-HC-C4C4_CNOT4"/>
    <property type="match status" value="1"/>
</dbReference>
<feature type="compositionally biased region" description="Acidic residues" evidence="2">
    <location>
        <begin position="136"/>
        <end position="146"/>
    </location>
</feature>
<protein>
    <recommendedName>
        <fullName evidence="3">RING-type domain-containing protein</fullName>
    </recommendedName>
</protein>
<feature type="region of interest" description="Disordered" evidence="2">
    <location>
        <begin position="165"/>
        <end position="212"/>
    </location>
</feature>
<dbReference type="Pfam" id="PF14570">
    <property type="entry name" value="zf-RING_4"/>
    <property type="match status" value="1"/>
</dbReference>
<dbReference type="EMBL" id="CP136897">
    <property type="protein sequence ID" value="WOL17483.1"/>
    <property type="molecule type" value="Genomic_DNA"/>
</dbReference>
<keyword evidence="5" id="KW-1185">Reference proteome</keyword>
<dbReference type="PANTHER" id="PTHR12603:SF0">
    <property type="entry name" value="CCR4-NOT TRANSCRIPTION COMPLEX SUBUNIT 4"/>
    <property type="match status" value="1"/>
</dbReference>
<evidence type="ECO:0000259" key="3">
    <source>
        <dbReference type="PROSITE" id="PS50089"/>
    </source>
</evidence>
<evidence type="ECO:0000313" key="4">
    <source>
        <dbReference type="EMBL" id="WOL17483.1"/>
    </source>
</evidence>
<feature type="compositionally biased region" description="Basic and acidic residues" evidence="2">
    <location>
        <begin position="193"/>
        <end position="212"/>
    </location>
</feature>
<dbReference type="FunFam" id="3.30.40.10:FF:000383">
    <property type="entry name" value="RING/U-box superfamily protein"/>
    <property type="match status" value="1"/>
</dbReference>
<keyword evidence="1" id="KW-0863">Zinc-finger</keyword>
<evidence type="ECO:0000256" key="1">
    <source>
        <dbReference type="PROSITE-ProRule" id="PRU00175"/>
    </source>
</evidence>
<dbReference type="PANTHER" id="PTHR12603">
    <property type="entry name" value="CCR4-NOT TRANSCRIPTION COMPLEX RELATED"/>
    <property type="match status" value="1"/>
</dbReference>
<dbReference type="GO" id="GO:0030014">
    <property type="term" value="C:CCR4-NOT complex"/>
    <property type="evidence" value="ECO:0007669"/>
    <property type="project" value="InterPro"/>
</dbReference>
<gene>
    <name evidence="4" type="ORF">Cni_G26275</name>
</gene>
<dbReference type="InterPro" id="IPR039780">
    <property type="entry name" value="Mot2"/>
</dbReference>
<keyword evidence="1" id="KW-0862">Zinc</keyword>
<feature type="domain" description="RING-type" evidence="3">
    <location>
        <begin position="256"/>
        <end position="298"/>
    </location>
</feature>
<dbReference type="GO" id="GO:0008270">
    <property type="term" value="F:zinc ion binding"/>
    <property type="evidence" value="ECO:0007669"/>
    <property type="project" value="UniProtKB-KW"/>
</dbReference>
<dbReference type="InterPro" id="IPR039515">
    <property type="entry name" value="NOT4_mRING-HC-C4C4"/>
</dbReference>
<feature type="region of interest" description="Disordered" evidence="2">
    <location>
        <begin position="54"/>
        <end position="151"/>
    </location>
</feature>
<evidence type="ECO:0000313" key="5">
    <source>
        <dbReference type="Proteomes" id="UP001327560"/>
    </source>
</evidence>